<dbReference type="RefSeq" id="WP_212017838.1">
    <property type="nucleotide sequence ID" value="NZ_JAAFYZ010000184.1"/>
</dbReference>
<comment type="caution">
    <text evidence="3">The sequence shown here is derived from an EMBL/GenBank/DDBJ whole genome shotgun (WGS) entry which is preliminary data.</text>
</comment>
<dbReference type="InterPro" id="IPR001387">
    <property type="entry name" value="Cro/C1-type_HTH"/>
</dbReference>
<dbReference type="Proteomes" id="UP000730482">
    <property type="component" value="Unassembled WGS sequence"/>
</dbReference>
<accession>A0ABS5L1Y6</accession>
<dbReference type="Pfam" id="PF01381">
    <property type="entry name" value="HTH_3"/>
    <property type="match status" value="1"/>
</dbReference>
<dbReference type="SMART" id="SM00530">
    <property type="entry name" value="HTH_XRE"/>
    <property type="match status" value="1"/>
</dbReference>
<dbReference type="EMBL" id="JAAFYZ010000184">
    <property type="protein sequence ID" value="MBS2552348.1"/>
    <property type="molecule type" value="Genomic_DNA"/>
</dbReference>
<evidence type="ECO:0000313" key="3">
    <source>
        <dbReference type="EMBL" id="MBS2552348.1"/>
    </source>
</evidence>
<gene>
    <name evidence="3" type="ORF">KGQ19_36390</name>
</gene>
<dbReference type="CDD" id="cd00093">
    <property type="entry name" value="HTH_XRE"/>
    <property type="match status" value="1"/>
</dbReference>
<keyword evidence="4" id="KW-1185">Reference proteome</keyword>
<feature type="region of interest" description="Disordered" evidence="1">
    <location>
        <begin position="89"/>
        <end position="116"/>
    </location>
</feature>
<reference evidence="3 4" key="1">
    <citation type="submission" date="2020-02" db="EMBL/GenBank/DDBJ databases">
        <title>Acidophilic actinobacteria isolated from forest soil.</title>
        <authorList>
            <person name="Golinska P."/>
        </authorList>
    </citation>
    <scope>NUCLEOTIDE SEQUENCE [LARGE SCALE GENOMIC DNA]</scope>
    <source>
        <strain evidence="3 4">NL8</strain>
    </source>
</reference>
<sequence length="116" mass="12389">MPQDGYVSGNYERLAAMIVKAREARGWSQSDLANLAYVTEVVIARVEAGNPPNMVALKAVEHALGWLPGIFDLILGQDAGGDDGDVVLAVDGDDEDEDDGSAELRELTVDSSIEWA</sequence>
<dbReference type="InterPro" id="IPR010982">
    <property type="entry name" value="Lambda_DNA-bd_dom_sf"/>
</dbReference>
<evidence type="ECO:0000256" key="1">
    <source>
        <dbReference type="SAM" id="MobiDB-lite"/>
    </source>
</evidence>
<evidence type="ECO:0000313" key="4">
    <source>
        <dbReference type="Proteomes" id="UP000730482"/>
    </source>
</evidence>
<name>A0ABS5L1Y6_9ACTN</name>
<organism evidence="3 4">
    <name type="scientific">Catenulispora pinistramenti</name>
    <dbReference type="NCBI Taxonomy" id="2705254"/>
    <lineage>
        <taxon>Bacteria</taxon>
        <taxon>Bacillati</taxon>
        <taxon>Actinomycetota</taxon>
        <taxon>Actinomycetes</taxon>
        <taxon>Catenulisporales</taxon>
        <taxon>Catenulisporaceae</taxon>
        <taxon>Catenulispora</taxon>
    </lineage>
</organism>
<dbReference type="Gene3D" id="1.10.260.40">
    <property type="entry name" value="lambda repressor-like DNA-binding domains"/>
    <property type="match status" value="1"/>
</dbReference>
<protein>
    <submittedName>
        <fullName evidence="3">Helix-turn-helix domain-containing protein</fullName>
    </submittedName>
</protein>
<evidence type="ECO:0000259" key="2">
    <source>
        <dbReference type="PROSITE" id="PS50943"/>
    </source>
</evidence>
<feature type="domain" description="HTH cro/C1-type" evidence="2">
    <location>
        <begin position="18"/>
        <end position="71"/>
    </location>
</feature>
<feature type="compositionally biased region" description="Acidic residues" evidence="1">
    <location>
        <begin position="89"/>
        <end position="101"/>
    </location>
</feature>
<proteinExistence type="predicted"/>
<dbReference type="SUPFAM" id="SSF47413">
    <property type="entry name" value="lambda repressor-like DNA-binding domains"/>
    <property type="match status" value="1"/>
</dbReference>
<dbReference type="PROSITE" id="PS50943">
    <property type="entry name" value="HTH_CROC1"/>
    <property type="match status" value="1"/>
</dbReference>